<organism evidence="1 2">
    <name type="scientific">Hevea brasiliensis</name>
    <name type="common">Para rubber tree</name>
    <name type="synonym">Siphonia brasiliensis</name>
    <dbReference type="NCBI Taxonomy" id="3981"/>
    <lineage>
        <taxon>Eukaryota</taxon>
        <taxon>Viridiplantae</taxon>
        <taxon>Streptophyta</taxon>
        <taxon>Embryophyta</taxon>
        <taxon>Tracheophyta</taxon>
        <taxon>Spermatophyta</taxon>
        <taxon>Magnoliopsida</taxon>
        <taxon>eudicotyledons</taxon>
        <taxon>Gunneridae</taxon>
        <taxon>Pentapetalae</taxon>
        <taxon>rosids</taxon>
        <taxon>fabids</taxon>
        <taxon>Malpighiales</taxon>
        <taxon>Euphorbiaceae</taxon>
        <taxon>Crotonoideae</taxon>
        <taxon>Micrandreae</taxon>
        <taxon>Hevea</taxon>
    </lineage>
</organism>
<dbReference type="InterPro" id="IPR035513">
    <property type="entry name" value="Invertase/methylesterase_inhib"/>
</dbReference>
<dbReference type="SUPFAM" id="SSF101148">
    <property type="entry name" value="Plant invertase/pectin methylesterase inhibitor"/>
    <property type="match status" value="1"/>
</dbReference>
<dbReference type="Proteomes" id="UP000467840">
    <property type="component" value="Chromosome 2"/>
</dbReference>
<evidence type="ECO:0000313" key="2">
    <source>
        <dbReference type="Proteomes" id="UP000467840"/>
    </source>
</evidence>
<reference evidence="1 2" key="1">
    <citation type="journal article" date="2020" name="Mol. Plant">
        <title>The Chromosome-Based Rubber Tree Genome Provides New Insights into Spurge Genome Evolution and Rubber Biosynthesis.</title>
        <authorList>
            <person name="Liu J."/>
            <person name="Shi C."/>
            <person name="Shi C.C."/>
            <person name="Li W."/>
            <person name="Zhang Q.J."/>
            <person name="Zhang Y."/>
            <person name="Li K."/>
            <person name="Lu H.F."/>
            <person name="Shi C."/>
            <person name="Zhu S.T."/>
            <person name="Xiao Z.Y."/>
            <person name="Nan H."/>
            <person name="Yue Y."/>
            <person name="Zhu X.G."/>
            <person name="Wu Y."/>
            <person name="Hong X.N."/>
            <person name="Fan G.Y."/>
            <person name="Tong Y."/>
            <person name="Zhang D."/>
            <person name="Mao C.L."/>
            <person name="Liu Y.L."/>
            <person name="Hao S.J."/>
            <person name="Liu W.Q."/>
            <person name="Lv M.Q."/>
            <person name="Zhang H.B."/>
            <person name="Liu Y."/>
            <person name="Hu-Tang G.R."/>
            <person name="Wang J.P."/>
            <person name="Wang J.H."/>
            <person name="Sun Y.H."/>
            <person name="Ni S.B."/>
            <person name="Chen W.B."/>
            <person name="Zhang X.C."/>
            <person name="Jiao Y.N."/>
            <person name="Eichler E.E."/>
            <person name="Li G.H."/>
            <person name="Liu X."/>
            <person name="Gao L.Z."/>
        </authorList>
    </citation>
    <scope>NUCLEOTIDE SEQUENCE [LARGE SCALE GENOMIC DNA]</scope>
    <source>
        <strain evidence="2">cv. GT1</strain>
        <tissue evidence="1">Leaf</tissue>
    </source>
</reference>
<comment type="caution">
    <text evidence="1">The sequence shown here is derived from an EMBL/GenBank/DDBJ whole genome shotgun (WGS) entry which is preliminary data.</text>
</comment>
<name>A0A6A6KND0_HEVBR</name>
<evidence type="ECO:0008006" key="3">
    <source>
        <dbReference type="Google" id="ProtNLM"/>
    </source>
</evidence>
<dbReference type="AlphaFoldDB" id="A0A6A6KND0"/>
<gene>
    <name evidence="1" type="ORF">GH714_013598</name>
</gene>
<protein>
    <recommendedName>
        <fullName evidence="3">Pectinesterase inhibitor domain-containing protein</fullName>
    </recommendedName>
</protein>
<evidence type="ECO:0000313" key="1">
    <source>
        <dbReference type="EMBL" id="KAF2290482.1"/>
    </source>
</evidence>
<proteinExistence type="predicted"/>
<dbReference type="EMBL" id="JAAGAX010000015">
    <property type="protein sequence ID" value="KAF2290482.1"/>
    <property type="molecule type" value="Genomic_DNA"/>
</dbReference>
<sequence length="119" mass="13381">MLKSSKDNGIHAEATHTLKHINNLLQRSSSLSEKVRQELKACVDRYNVIIKGNVPQSIDALRTGHYKFAQEGTYDAATEAMSYEEFSGHHSKLSDMNIVVHDVSVVAVKIILSFKLCHW</sequence>
<keyword evidence="2" id="KW-1185">Reference proteome</keyword>
<accession>A0A6A6KND0</accession>
<dbReference type="Gene3D" id="1.20.140.40">
    <property type="entry name" value="Invertase/pectin methylesterase inhibitor family protein"/>
    <property type="match status" value="1"/>
</dbReference>